<dbReference type="AlphaFoldDB" id="A0A7R8D437"/>
<proteinExistence type="predicted"/>
<gene>
    <name evidence="3" type="ORF">LSAA_14308</name>
</gene>
<organism evidence="3 4">
    <name type="scientific">Lepeophtheirus salmonis</name>
    <name type="common">Salmon louse</name>
    <name type="synonym">Caligus salmonis</name>
    <dbReference type="NCBI Taxonomy" id="72036"/>
    <lineage>
        <taxon>Eukaryota</taxon>
        <taxon>Metazoa</taxon>
        <taxon>Ecdysozoa</taxon>
        <taxon>Arthropoda</taxon>
        <taxon>Crustacea</taxon>
        <taxon>Multicrustacea</taxon>
        <taxon>Hexanauplia</taxon>
        <taxon>Copepoda</taxon>
        <taxon>Siphonostomatoida</taxon>
        <taxon>Caligidae</taxon>
        <taxon>Lepeophtheirus</taxon>
    </lineage>
</organism>
<feature type="coiled-coil region" evidence="1">
    <location>
        <begin position="53"/>
        <end position="133"/>
    </location>
</feature>
<evidence type="ECO:0000313" key="4">
    <source>
        <dbReference type="Proteomes" id="UP000675881"/>
    </source>
</evidence>
<protein>
    <submittedName>
        <fullName evidence="3">(salmon louse) hypothetical protein</fullName>
    </submittedName>
</protein>
<accession>A0A7R8D437</accession>
<dbReference type="EMBL" id="HG994587">
    <property type="protein sequence ID" value="CAF3020464.1"/>
    <property type="molecule type" value="Genomic_DNA"/>
</dbReference>
<evidence type="ECO:0000256" key="1">
    <source>
        <dbReference type="SAM" id="Coils"/>
    </source>
</evidence>
<name>A0A7R8D437_LEPSM</name>
<keyword evidence="1" id="KW-0175">Coiled coil</keyword>
<evidence type="ECO:0000256" key="2">
    <source>
        <dbReference type="SAM" id="MobiDB-lite"/>
    </source>
</evidence>
<feature type="region of interest" description="Disordered" evidence="2">
    <location>
        <begin position="279"/>
        <end position="300"/>
    </location>
</feature>
<dbReference type="Proteomes" id="UP000675881">
    <property type="component" value="Chromosome 8"/>
</dbReference>
<reference evidence="3" key="1">
    <citation type="submission" date="2021-02" db="EMBL/GenBank/DDBJ databases">
        <authorList>
            <person name="Bekaert M."/>
        </authorList>
    </citation>
    <scope>NUCLEOTIDE SEQUENCE</scope>
    <source>
        <strain evidence="3">IoA-00</strain>
    </source>
</reference>
<keyword evidence="4" id="KW-1185">Reference proteome</keyword>
<sequence length="300" mass="34080">MPKLYQPNAPQKTNSPASNKPPPAKKTVAVAPNPVPSTPPSTPILGTTKEQQLQQLEILKKMELQKALELKEQIELHKKQIEIERSIESQKRNLEEQLELKRQFEMQRLQFELQKESEMHAQLEIREQQLEIQRQIEIIKHNELKRQAEIQRQIQLQECVKAYPEKLASKFELNSKFNYIEGSSSSSSCNSTESASPMKEYVSETKTYSCSYPATPTPDHINQTGLNNPYPSLERRLQQKLVNNELLTVQVGGVGNGHLSNSPKPNEDLERMVTELASPLPPLEPLPSCLNPPKSNGYLV</sequence>
<evidence type="ECO:0000313" key="3">
    <source>
        <dbReference type="EMBL" id="CAF3020464.1"/>
    </source>
</evidence>
<feature type="region of interest" description="Disordered" evidence="2">
    <location>
        <begin position="1"/>
        <end position="46"/>
    </location>
</feature>
<feature type="compositionally biased region" description="Pro residues" evidence="2">
    <location>
        <begin position="33"/>
        <end position="42"/>
    </location>
</feature>